<dbReference type="Proteomes" id="UP001209654">
    <property type="component" value="Unassembled WGS sequence"/>
</dbReference>
<protein>
    <submittedName>
        <fullName evidence="1">Phosphoglycerate mutase</fullName>
    </submittedName>
</protein>
<proteinExistence type="predicted"/>
<reference evidence="1 2" key="1">
    <citation type="journal article" date="2023" name="Int. J. Syst. Evol. Microbiol.">
        <title>Arthrobacter mangrovi sp. nov., an actinobacterium isolated from the rhizosphere of a mangrove.</title>
        <authorList>
            <person name="Hamada M."/>
            <person name="Saitou S."/>
            <person name="Enomoto N."/>
            <person name="Nanri K."/>
            <person name="Hidaka K."/>
            <person name="Miura T."/>
            <person name="Tamura T."/>
        </authorList>
    </citation>
    <scope>NUCLEOTIDE SEQUENCE [LARGE SCALE GENOMIC DNA]</scope>
    <source>
        <strain evidence="1 2">NBRC 112813</strain>
    </source>
</reference>
<organism evidence="1 2">
    <name type="scientific">Arthrobacter mangrovi</name>
    <dbReference type="NCBI Taxonomy" id="2966350"/>
    <lineage>
        <taxon>Bacteria</taxon>
        <taxon>Bacillati</taxon>
        <taxon>Actinomycetota</taxon>
        <taxon>Actinomycetes</taxon>
        <taxon>Micrococcales</taxon>
        <taxon>Micrococcaceae</taxon>
        <taxon>Arthrobacter</taxon>
    </lineage>
</organism>
<dbReference type="PANTHER" id="PTHR48100:SF59">
    <property type="entry name" value="ADENOSYLCOBALAMIN_ALPHA-RIBAZOLE PHOSPHATASE"/>
    <property type="match status" value="1"/>
</dbReference>
<dbReference type="RefSeq" id="WP_264793927.1">
    <property type="nucleotide sequence ID" value="NZ_BRVS01000001.1"/>
</dbReference>
<comment type="caution">
    <text evidence="1">The sequence shown here is derived from an EMBL/GenBank/DDBJ whole genome shotgun (WGS) entry which is preliminary data.</text>
</comment>
<dbReference type="SUPFAM" id="SSF53254">
    <property type="entry name" value="Phosphoglycerate mutase-like"/>
    <property type="match status" value="1"/>
</dbReference>
<dbReference type="InterPro" id="IPR013078">
    <property type="entry name" value="His_Pase_superF_clade-1"/>
</dbReference>
<keyword evidence="2" id="KW-1185">Reference proteome</keyword>
<dbReference type="PANTHER" id="PTHR48100">
    <property type="entry name" value="BROAD-SPECIFICITY PHOSPHATASE YOR283W-RELATED"/>
    <property type="match status" value="1"/>
</dbReference>
<evidence type="ECO:0000313" key="2">
    <source>
        <dbReference type="Proteomes" id="UP001209654"/>
    </source>
</evidence>
<gene>
    <name evidence="1" type="ORF">AHIS1636_01920</name>
</gene>
<name>A0ABQ5MP60_9MICC</name>
<dbReference type="SMART" id="SM00855">
    <property type="entry name" value="PGAM"/>
    <property type="match status" value="1"/>
</dbReference>
<evidence type="ECO:0000313" key="1">
    <source>
        <dbReference type="EMBL" id="GLB65753.1"/>
    </source>
</evidence>
<dbReference type="Gene3D" id="3.40.50.1240">
    <property type="entry name" value="Phosphoglycerate mutase-like"/>
    <property type="match status" value="1"/>
</dbReference>
<dbReference type="InterPro" id="IPR001345">
    <property type="entry name" value="PG/BPGM_mutase_AS"/>
</dbReference>
<dbReference type="InterPro" id="IPR050275">
    <property type="entry name" value="PGM_Phosphatase"/>
</dbReference>
<dbReference type="InterPro" id="IPR029033">
    <property type="entry name" value="His_PPase_superfam"/>
</dbReference>
<dbReference type="EMBL" id="BRVS01000001">
    <property type="protein sequence ID" value="GLB65753.1"/>
    <property type="molecule type" value="Genomic_DNA"/>
</dbReference>
<dbReference type="PROSITE" id="PS00175">
    <property type="entry name" value="PG_MUTASE"/>
    <property type="match status" value="1"/>
</dbReference>
<dbReference type="CDD" id="cd07067">
    <property type="entry name" value="HP_PGM_like"/>
    <property type="match status" value="1"/>
</dbReference>
<sequence>MLALVRHGETDWNSAGRLQGRTDIPLNDLGRRQANDAGAALAAQDWDLLVSSPLRRAVETAEIIGSHVGLDISLTIPDLIERDFRGAEGSVLLGMEREDIDKLLLVSESEAEVAARSVDALQQLVRENAGRRIIVVAHGTLIRVTMGLLRGEPHAHVLNCETIELEPELLMGFEPEAAIR</sequence>
<dbReference type="Pfam" id="PF00300">
    <property type="entry name" value="His_Phos_1"/>
    <property type="match status" value="1"/>
</dbReference>
<accession>A0ABQ5MP60</accession>